<dbReference type="EMBL" id="GBEZ01026712">
    <property type="protein sequence ID" value="JAC60521.1"/>
    <property type="molecule type" value="Transcribed_RNA"/>
</dbReference>
<feature type="region of interest" description="Disordered" evidence="1">
    <location>
        <begin position="161"/>
        <end position="215"/>
    </location>
</feature>
<evidence type="ECO:0000313" key="2">
    <source>
        <dbReference type="EMBL" id="JAC60521.1"/>
    </source>
</evidence>
<feature type="non-terminal residue" evidence="2">
    <location>
        <position position="215"/>
    </location>
</feature>
<accession>A0A061QQ75</accession>
<protein>
    <submittedName>
        <fullName evidence="2">Uncharacterized protein</fullName>
    </submittedName>
</protein>
<name>A0A061QQ75_9CHLO</name>
<sequence length="215" mass="23305">MDSDKPLTDPRETEFAESLKLLPDVLRSDTPERLIDLLSTVFTDADGRPGPWGEQATASDGPRASPLRWEEYCRYRRGEPGSPGAAAAASGLHDAGQRARREIAEMDLAASSPALDAASRVAGDSGRLEVFQCDRCRRVLLPEALEAHRRKCVKVPIDRAWPRGDSRAPVRPHGPATGGCHGPKRRRLSPDERAAPAGADAGTRVTRSRAVSDIR</sequence>
<reference evidence="2" key="1">
    <citation type="submission" date="2014-05" db="EMBL/GenBank/DDBJ databases">
        <title>The transcriptome of the halophilic microalga Tetraselmis sp. GSL018 isolated from the Great Salt Lake, Utah.</title>
        <authorList>
            <person name="Jinkerson R.E."/>
            <person name="D'Adamo S."/>
            <person name="Posewitz M.C."/>
        </authorList>
    </citation>
    <scope>NUCLEOTIDE SEQUENCE</scope>
    <source>
        <strain evidence="2">GSL018</strain>
    </source>
</reference>
<organism evidence="2">
    <name type="scientific">Tetraselmis sp. GSL018</name>
    <dbReference type="NCBI Taxonomy" id="582737"/>
    <lineage>
        <taxon>Eukaryota</taxon>
        <taxon>Viridiplantae</taxon>
        <taxon>Chlorophyta</taxon>
        <taxon>core chlorophytes</taxon>
        <taxon>Chlorodendrophyceae</taxon>
        <taxon>Chlorodendrales</taxon>
        <taxon>Chlorodendraceae</taxon>
        <taxon>Tetraselmis</taxon>
    </lineage>
</organism>
<gene>
    <name evidence="2" type="ORF">TSPGSL018_28760</name>
</gene>
<proteinExistence type="predicted"/>
<evidence type="ECO:0000256" key="1">
    <source>
        <dbReference type="SAM" id="MobiDB-lite"/>
    </source>
</evidence>
<feature type="region of interest" description="Disordered" evidence="1">
    <location>
        <begin position="43"/>
        <end position="64"/>
    </location>
</feature>
<dbReference type="AlphaFoldDB" id="A0A061QQ75"/>